<proteinExistence type="predicted"/>
<sequence length="111" mass="12546">MNQSPDSIAPRTSFSSLPDDIILNCLARVSRIHYPTLYLVSKGLRSFLESPELDATRSRIGKTENFQYVCLNLNVSNPNPQWFILSPIPKQEKLVPIPSFPRQYPQSSAVV</sequence>
<organism evidence="2 3">
    <name type="scientific">Cardamine amara subsp. amara</name>
    <dbReference type="NCBI Taxonomy" id="228776"/>
    <lineage>
        <taxon>Eukaryota</taxon>
        <taxon>Viridiplantae</taxon>
        <taxon>Streptophyta</taxon>
        <taxon>Embryophyta</taxon>
        <taxon>Tracheophyta</taxon>
        <taxon>Spermatophyta</taxon>
        <taxon>Magnoliopsida</taxon>
        <taxon>eudicotyledons</taxon>
        <taxon>Gunneridae</taxon>
        <taxon>Pentapetalae</taxon>
        <taxon>rosids</taxon>
        <taxon>malvids</taxon>
        <taxon>Brassicales</taxon>
        <taxon>Brassicaceae</taxon>
        <taxon>Cardamineae</taxon>
        <taxon>Cardamine</taxon>
    </lineage>
</organism>
<dbReference type="PANTHER" id="PTHR24414">
    <property type="entry name" value="F-BOX/KELCH-REPEAT PROTEIN SKIP4"/>
    <property type="match status" value="1"/>
</dbReference>
<dbReference type="CDD" id="cd22152">
    <property type="entry name" value="F-box_AtAFR-like"/>
    <property type="match status" value="1"/>
</dbReference>
<dbReference type="Proteomes" id="UP001558713">
    <property type="component" value="Unassembled WGS sequence"/>
</dbReference>
<dbReference type="Pfam" id="PF00646">
    <property type="entry name" value="F-box"/>
    <property type="match status" value="1"/>
</dbReference>
<dbReference type="InterPro" id="IPR050354">
    <property type="entry name" value="F-box/kelch-repeat_ARATH"/>
</dbReference>
<comment type="caution">
    <text evidence="2">The sequence shown here is derived from an EMBL/GenBank/DDBJ whole genome shotgun (WGS) entry which is preliminary data.</text>
</comment>
<dbReference type="EMBL" id="JBANAX010000632">
    <property type="protein sequence ID" value="KAL1200119.1"/>
    <property type="molecule type" value="Genomic_DNA"/>
</dbReference>
<dbReference type="InterPro" id="IPR001810">
    <property type="entry name" value="F-box_dom"/>
</dbReference>
<evidence type="ECO:0000259" key="1">
    <source>
        <dbReference type="Pfam" id="PF00646"/>
    </source>
</evidence>
<dbReference type="PANTHER" id="PTHR24414:SF196">
    <property type="entry name" value="BNACNNG12250D PROTEIN"/>
    <property type="match status" value="1"/>
</dbReference>
<feature type="domain" description="F-box" evidence="1">
    <location>
        <begin position="14"/>
        <end position="53"/>
    </location>
</feature>
<protein>
    <submittedName>
        <fullName evidence="2">F-box/kelch-repeat protein</fullName>
    </submittedName>
</protein>
<evidence type="ECO:0000313" key="2">
    <source>
        <dbReference type="EMBL" id="KAL1200119.1"/>
    </source>
</evidence>
<gene>
    <name evidence="2" type="ORF">V5N11_032141</name>
</gene>
<dbReference type="SUPFAM" id="SSF81383">
    <property type="entry name" value="F-box domain"/>
    <property type="match status" value="1"/>
</dbReference>
<reference evidence="2 3" key="1">
    <citation type="submission" date="2024-04" db="EMBL/GenBank/DDBJ databases">
        <title>Genome assembly C_amara_ONT_v2.</title>
        <authorList>
            <person name="Yant L."/>
            <person name="Moore C."/>
            <person name="Slenker M."/>
        </authorList>
    </citation>
    <scope>NUCLEOTIDE SEQUENCE [LARGE SCALE GENOMIC DNA]</scope>
    <source>
        <tissue evidence="2">Leaf</tissue>
    </source>
</reference>
<dbReference type="InterPro" id="IPR036047">
    <property type="entry name" value="F-box-like_dom_sf"/>
</dbReference>
<keyword evidence="3" id="KW-1185">Reference proteome</keyword>
<name>A0ABD1A042_CARAN</name>
<dbReference type="AlphaFoldDB" id="A0ABD1A042"/>
<accession>A0ABD1A042</accession>
<evidence type="ECO:0000313" key="3">
    <source>
        <dbReference type="Proteomes" id="UP001558713"/>
    </source>
</evidence>